<accession>A0A6J6H2L5</accession>
<organism evidence="1">
    <name type="scientific">freshwater metagenome</name>
    <dbReference type="NCBI Taxonomy" id="449393"/>
    <lineage>
        <taxon>unclassified sequences</taxon>
        <taxon>metagenomes</taxon>
        <taxon>ecological metagenomes</taxon>
    </lineage>
</organism>
<evidence type="ECO:0000313" key="1">
    <source>
        <dbReference type="EMBL" id="CAB4607972.1"/>
    </source>
</evidence>
<gene>
    <name evidence="1" type="ORF">UFOPK1820_01170</name>
</gene>
<dbReference type="AlphaFoldDB" id="A0A6J6H2L5"/>
<reference evidence="1" key="1">
    <citation type="submission" date="2020-05" db="EMBL/GenBank/DDBJ databases">
        <authorList>
            <person name="Chiriac C."/>
            <person name="Salcher M."/>
            <person name="Ghai R."/>
            <person name="Kavagutti S V."/>
        </authorList>
    </citation>
    <scope>NUCLEOTIDE SEQUENCE</scope>
</reference>
<sequence length="69" mass="6600">MAVGTLKLRSILATMAKPAPLIGSLRSSPGTTATLAPAGAGVVTTAEGNAATAAEAACGDCTTEAVIDL</sequence>
<name>A0A6J6H2L5_9ZZZZ</name>
<proteinExistence type="predicted"/>
<dbReference type="EMBL" id="CAEZUK010000215">
    <property type="protein sequence ID" value="CAB4607972.1"/>
    <property type="molecule type" value="Genomic_DNA"/>
</dbReference>
<protein>
    <submittedName>
        <fullName evidence="1">Unannotated protein</fullName>
    </submittedName>
</protein>